<dbReference type="Gene3D" id="3.40.50.300">
    <property type="entry name" value="P-loop containing nucleotide triphosphate hydrolases"/>
    <property type="match status" value="1"/>
</dbReference>
<evidence type="ECO:0000256" key="1">
    <source>
        <dbReference type="ARBA" id="ARBA00022741"/>
    </source>
</evidence>
<protein>
    <submittedName>
        <fullName evidence="3">MotR</fullName>
    </submittedName>
</protein>
<dbReference type="OrthoDB" id="5296586at2"/>
<dbReference type="GO" id="GO:0005524">
    <property type="term" value="F:ATP binding"/>
    <property type="evidence" value="ECO:0007669"/>
    <property type="project" value="UniProtKB-KW"/>
</dbReference>
<sequence>MSSFREDQAAGLRRIMSGPRPRIVSVLSAMPGNAQARLIKNLGASIQDDGNNVIIVHATANTGDALTHYKLGNTPSLLEVANQRVPLNKAIKFSEQGYRISRLLPKQGSMQFQQAEGLQLDRIFGKLAQEYDIVLVDTVLNNNALPLQSLNDGEIVIQLTRDPESIKQAYILIKQVCSQLGRRSFGIVVSNASQAQAMLVFENIAQVARRFMQIDLEFMGAIPADEHLSRAEKLGRVVIDAFPMAQASAAFKALARKLDYRQAILAEIQRTSITL</sequence>
<dbReference type="RefSeq" id="WP_013441631.1">
    <property type="nucleotide sequence ID" value="NC_012969.1"/>
</dbReference>
<dbReference type="GO" id="GO:0009898">
    <property type="term" value="C:cytoplasmic side of plasma membrane"/>
    <property type="evidence" value="ECO:0007669"/>
    <property type="project" value="TreeGrafter"/>
</dbReference>
<organism evidence="3 4">
    <name type="scientific">Methylovorus glucosotrophus (strain SIP3-4)</name>
    <dbReference type="NCBI Taxonomy" id="582744"/>
    <lineage>
        <taxon>Bacteria</taxon>
        <taxon>Pseudomonadati</taxon>
        <taxon>Pseudomonadota</taxon>
        <taxon>Betaproteobacteria</taxon>
        <taxon>Nitrosomonadales</taxon>
        <taxon>Methylophilaceae</taxon>
        <taxon>Methylovorus</taxon>
    </lineage>
</organism>
<reference evidence="3 4" key="2">
    <citation type="journal article" date="2011" name="J. Bacteriol.">
        <title>Genomes of three methylotrophs from a single niche uncover genetic and metabolic divergence of Methylophilaceae.</title>
        <authorList>
            <person name="Lapidus A."/>
            <person name="Clum A."/>
            <person name="Labutti K."/>
            <person name="Kaluzhnaya M.G."/>
            <person name="Lim S."/>
            <person name="Beck D.A."/>
            <person name="Glavina Del Rio T."/>
            <person name="Nolan M."/>
            <person name="Mavromatis K."/>
            <person name="Huntemann M."/>
            <person name="Lucas S."/>
            <person name="Lidstrom M.E."/>
            <person name="Ivanova N."/>
            <person name="Chistoserdova L."/>
        </authorList>
    </citation>
    <scope>NUCLEOTIDE SEQUENCE [LARGE SCALE GENOMIC DNA]</scope>
    <source>
        <strain evidence="3 4">SIP3-4</strain>
    </source>
</reference>
<evidence type="ECO:0000313" key="3">
    <source>
        <dbReference type="EMBL" id="ACT50036.1"/>
    </source>
</evidence>
<dbReference type="GO" id="GO:0005829">
    <property type="term" value="C:cytosol"/>
    <property type="evidence" value="ECO:0007669"/>
    <property type="project" value="TreeGrafter"/>
</dbReference>
<dbReference type="PANTHER" id="PTHR43384:SF6">
    <property type="entry name" value="SEPTUM SITE-DETERMINING PROTEIN MIND HOMOLOG, CHLOROPLASTIC"/>
    <property type="match status" value="1"/>
</dbReference>
<dbReference type="GO" id="GO:0016887">
    <property type="term" value="F:ATP hydrolysis activity"/>
    <property type="evidence" value="ECO:0007669"/>
    <property type="project" value="TreeGrafter"/>
</dbReference>
<dbReference type="GO" id="GO:0051782">
    <property type="term" value="P:negative regulation of cell division"/>
    <property type="evidence" value="ECO:0007669"/>
    <property type="project" value="TreeGrafter"/>
</dbReference>
<dbReference type="Proteomes" id="UP000002743">
    <property type="component" value="Chromosome"/>
</dbReference>
<dbReference type="AlphaFoldDB" id="C6XBW1"/>
<dbReference type="InterPro" id="IPR027417">
    <property type="entry name" value="P-loop_NTPase"/>
</dbReference>
<keyword evidence="2" id="KW-0067">ATP-binding</keyword>
<dbReference type="PANTHER" id="PTHR43384">
    <property type="entry name" value="SEPTUM SITE-DETERMINING PROTEIN MIND HOMOLOG, CHLOROPLASTIC-RELATED"/>
    <property type="match status" value="1"/>
</dbReference>
<keyword evidence="1" id="KW-0547">Nucleotide-binding</keyword>
<accession>C6XBW1</accession>
<gene>
    <name evidence="3" type="ordered locus">Msip34_0788</name>
</gene>
<dbReference type="HOGENOM" id="CLU_037612_0_0_4"/>
<reference evidence="4" key="1">
    <citation type="submission" date="2009-07" db="EMBL/GenBank/DDBJ databases">
        <title>Complete sequence of chromosome of Methylovorus sp. SIP3-4.</title>
        <authorList>
            <person name="Lucas S."/>
            <person name="Copeland A."/>
            <person name="Lapidus A."/>
            <person name="Glavina del Rio T."/>
            <person name="Tice H."/>
            <person name="Bruce D."/>
            <person name="Goodwin L."/>
            <person name="Pitluck S."/>
            <person name="Clum A."/>
            <person name="Larimer F."/>
            <person name="Land M."/>
            <person name="Hauser L."/>
            <person name="Kyrpides N."/>
            <person name="Mikhailova N."/>
            <person name="Kayluzhnaya M."/>
            <person name="Chistoserdova L."/>
        </authorList>
    </citation>
    <scope>NUCLEOTIDE SEQUENCE [LARGE SCALE GENOMIC DNA]</scope>
    <source>
        <strain evidence="4">SIP3-4</strain>
    </source>
</reference>
<dbReference type="KEGG" id="mei:Msip34_0788"/>
<dbReference type="STRING" id="582744.Msip34_0788"/>
<proteinExistence type="predicted"/>
<dbReference type="SUPFAM" id="SSF52540">
    <property type="entry name" value="P-loop containing nucleoside triphosphate hydrolases"/>
    <property type="match status" value="1"/>
</dbReference>
<evidence type="ECO:0000313" key="4">
    <source>
        <dbReference type="Proteomes" id="UP000002743"/>
    </source>
</evidence>
<keyword evidence="4" id="KW-1185">Reference proteome</keyword>
<evidence type="ECO:0000256" key="2">
    <source>
        <dbReference type="ARBA" id="ARBA00022840"/>
    </source>
</evidence>
<dbReference type="eggNOG" id="COG0455">
    <property type="taxonomic scope" value="Bacteria"/>
</dbReference>
<dbReference type="EMBL" id="CP001674">
    <property type="protein sequence ID" value="ACT50036.1"/>
    <property type="molecule type" value="Genomic_DNA"/>
</dbReference>
<dbReference type="InterPro" id="IPR050625">
    <property type="entry name" value="ParA/MinD_ATPase"/>
</dbReference>
<name>C6XBW1_METGS</name>